<name>A0A2C9DY00_UREP2</name>
<dbReference type="RefSeq" id="WP_006688451.1">
    <property type="nucleotide sequence ID" value="NC_010503.1"/>
</dbReference>
<dbReference type="PANTHER" id="PTHR47089:SF1">
    <property type="entry name" value="GUANOSINE ABC TRANSPORTER PERMEASE PROTEIN NUPP"/>
    <property type="match status" value="1"/>
</dbReference>
<dbReference type="GO" id="GO:0022857">
    <property type="term" value="F:transmembrane transporter activity"/>
    <property type="evidence" value="ECO:0007669"/>
    <property type="project" value="InterPro"/>
</dbReference>
<feature type="transmembrane region" description="Helical" evidence="7">
    <location>
        <begin position="157"/>
        <end position="175"/>
    </location>
</feature>
<feature type="transmembrane region" description="Helical" evidence="7">
    <location>
        <begin position="124"/>
        <end position="145"/>
    </location>
</feature>
<keyword evidence="2" id="KW-1003">Cell membrane</keyword>
<evidence type="ECO:0000256" key="5">
    <source>
        <dbReference type="ARBA" id="ARBA00023136"/>
    </source>
</evidence>
<feature type="transmembrane region" description="Helical" evidence="7">
    <location>
        <begin position="26"/>
        <end position="49"/>
    </location>
</feature>
<feature type="coiled-coil region" evidence="6">
    <location>
        <begin position="400"/>
        <end position="427"/>
    </location>
</feature>
<organism evidence="8">
    <name type="scientific">Ureaplasma parvum serovar 3 (strain ATCC 27815 / 27 / NCTC 11736)</name>
    <dbReference type="NCBI Taxonomy" id="505682"/>
    <lineage>
        <taxon>Bacteria</taxon>
        <taxon>Bacillati</taxon>
        <taxon>Mycoplasmatota</taxon>
        <taxon>Mycoplasmoidales</taxon>
        <taxon>Mycoplasmoidaceae</taxon>
        <taxon>Ureaplasma</taxon>
    </lineage>
</organism>
<evidence type="ECO:0000256" key="6">
    <source>
        <dbReference type="SAM" id="Coils"/>
    </source>
</evidence>
<dbReference type="HOGENOM" id="CLU_362859_0_0_14"/>
<dbReference type="GeneID" id="29672270"/>
<dbReference type="Pfam" id="PF02653">
    <property type="entry name" value="BPD_transp_2"/>
    <property type="match status" value="1"/>
</dbReference>
<evidence type="ECO:0000256" key="2">
    <source>
        <dbReference type="ARBA" id="ARBA00022475"/>
    </source>
</evidence>
<dbReference type="EMBL" id="CP000942">
    <property type="protein sequence ID" value="ACA32709.1"/>
    <property type="molecule type" value="Genomic_DNA"/>
</dbReference>
<dbReference type="CDD" id="cd06580">
    <property type="entry name" value="TM_PBP1_transp_TpRbsC_like"/>
    <property type="match status" value="1"/>
</dbReference>
<sequence>MLKFKTLLSYDSFLKGQERKTITKKFLSTVFAIFVAIVVSAILVGILGYNIRDFFIRLFTKWIGSPDIYLTKVAILGIAALSFIFAFKAGLFNIGISGQMLGSGLIMLLVVKNMQIANINMPNVLGQFFLLIIAMLAGAMFAVFIGILKVFLKINEVVSSILLNWIMFYITRYVVFTAQSKMYNPTPDQVGSRSIPFADNYSLFHLASGYGYLFALLIFISLSIIIWVILKYTVFGHKVLSVGKSFDAAKYAGYRTKIISLATFAISGALAGALAMVNYTSTTTNAIVISQAADALPTQGYDGIAMGLISLAHPLATIPVSFLMGLLQQSADNLGGSFPQDLSGIIISFVMLGAAMFILFERISPVYWIYHLIYTYKGKDYYRDYENKNNNIISEYKAIYSEINKKRNQYLQELKKLRKELDQFKNHEQYNKVNQQYEYTISYIKTTYNAWLKVEYDKYLKQLKNNAMQLKKHLIIERATLVYYPEINTTRKIKNKLKHFENISAKKLSRIKDKIHNEDFLIKNLVAKEISKYAQSKSFDYNKLKYLLQEYENNNSVLTTELVNELSLVLKDEQAQLMFSEFKQASFENNLDHMIDLKNQIMTYINSLLDSRLEQLSITLKSKNLVHDEQMDKIILLLNPNDKILNKIIISRNKHLENYTKEITKLELRNISQDDEIKKNTKQRSSSYLTKHYEKTKQHINKINLDQEQKLLLEDWLTTAYQKAIINQQNMKEVIS</sequence>
<evidence type="ECO:0000313" key="8">
    <source>
        <dbReference type="EMBL" id="ACA32709.1"/>
    </source>
</evidence>
<feature type="transmembrane region" description="Helical" evidence="7">
    <location>
        <begin position="304"/>
        <end position="326"/>
    </location>
</feature>
<proteinExistence type="predicted"/>
<evidence type="ECO:0000256" key="4">
    <source>
        <dbReference type="ARBA" id="ARBA00022989"/>
    </source>
</evidence>
<feature type="transmembrane region" description="Helical" evidence="7">
    <location>
        <begin position="258"/>
        <end position="277"/>
    </location>
</feature>
<reference evidence="8" key="1">
    <citation type="submission" date="2008-02" db="EMBL/GenBank/DDBJ databases">
        <title>Genome sequence of Ureaplasma parvum serovar 3.</title>
        <authorList>
            <person name="Methe B.A."/>
            <person name="Glass J."/>
            <person name="Waites K."/>
            <person name="Shrivastava S."/>
        </authorList>
    </citation>
    <scope>NUCLEOTIDE SEQUENCE [LARGE SCALE GENOMIC DNA]</scope>
    <source>
        <strain evidence="8">ATCC 27815</strain>
    </source>
</reference>
<gene>
    <name evidence="8" type="ordered locus">UPA3_0014</name>
</gene>
<evidence type="ECO:0000256" key="7">
    <source>
        <dbReference type="SAM" id="Phobius"/>
    </source>
</evidence>
<keyword evidence="5 7" id="KW-0472">Membrane</keyword>
<feature type="transmembrane region" description="Helical" evidence="7">
    <location>
        <begin position="69"/>
        <end position="87"/>
    </location>
</feature>
<dbReference type="AlphaFoldDB" id="A0A2C9DY00"/>
<evidence type="ECO:0000256" key="3">
    <source>
        <dbReference type="ARBA" id="ARBA00022692"/>
    </source>
</evidence>
<feature type="transmembrane region" description="Helical" evidence="7">
    <location>
        <begin position="338"/>
        <end position="360"/>
    </location>
</feature>
<dbReference type="GO" id="GO:0005886">
    <property type="term" value="C:plasma membrane"/>
    <property type="evidence" value="ECO:0007669"/>
    <property type="project" value="UniProtKB-SubCell"/>
</dbReference>
<dbReference type="KEGG" id="upa:UPA3_0014"/>
<comment type="subcellular location">
    <subcellularLocation>
        <location evidence="1">Cell membrane</location>
        <topology evidence="1">Multi-pass membrane protein</topology>
    </subcellularLocation>
</comment>
<keyword evidence="4 7" id="KW-1133">Transmembrane helix</keyword>
<feature type="transmembrane region" description="Helical" evidence="7">
    <location>
        <begin position="210"/>
        <end position="230"/>
    </location>
</feature>
<keyword evidence="3 7" id="KW-0812">Transmembrane</keyword>
<dbReference type="InterPro" id="IPR001851">
    <property type="entry name" value="ABC_transp_permease"/>
</dbReference>
<dbReference type="PANTHER" id="PTHR47089">
    <property type="entry name" value="ABC TRANSPORTER, PERMEASE PROTEIN"/>
    <property type="match status" value="1"/>
</dbReference>
<dbReference type="Proteomes" id="UP000002162">
    <property type="component" value="Chromosome"/>
</dbReference>
<feature type="transmembrane region" description="Helical" evidence="7">
    <location>
        <begin position="94"/>
        <end position="112"/>
    </location>
</feature>
<accession>A0A2C9DY00</accession>
<evidence type="ECO:0000256" key="1">
    <source>
        <dbReference type="ARBA" id="ARBA00004651"/>
    </source>
</evidence>
<keyword evidence="6" id="KW-0175">Coiled coil</keyword>
<protein>
    <submittedName>
        <fullName evidence="8">Ribose/galactose ABC transporter</fullName>
    </submittedName>
</protein>